<evidence type="ECO:0000313" key="1">
    <source>
        <dbReference type="EMBL" id="HIT50524.1"/>
    </source>
</evidence>
<comment type="caution">
    <text evidence="1">The sequence shown here is derived from an EMBL/GenBank/DDBJ whole genome shotgun (WGS) entry which is preliminary data.</text>
</comment>
<evidence type="ECO:0000313" key="2">
    <source>
        <dbReference type="Proteomes" id="UP000886758"/>
    </source>
</evidence>
<reference evidence="1" key="2">
    <citation type="journal article" date="2021" name="PeerJ">
        <title>Extensive microbial diversity within the chicken gut microbiome revealed by metagenomics and culture.</title>
        <authorList>
            <person name="Gilroy R."/>
            <person name="Ravi A."/>
            <person name="Getino M."/>
            <person name="Pursley I."/>
            <person name="Horton D.L."/>
            <person name="Alikhan N.F."/>
            <person name="Baker D."/>
            <person name="Gharbi K."/>
            <person name="Hall N."/>
            <person name="Watson M."/>
            <person name="Adriaenssens E.M."/>
            <person name="Foster-Nyarko E."/>
            <person name="Jarju S."/>
            <person name="Secka A."/>
            <person name="Antonio M."/>
            <person name="Oren A."/>
            <person name="Chaudhuri R.R."/>
            <person name="La Ragione R."/>
            <person name="Hildebrand F."/>
            <person name="Pallen M.J."/>
        </authorList>
    </citation>
    <scope>NUCLEOTIDE SEQUENCE</scope>
    <source>
        <strain evidence="1">ChiW17-6978</strain>
    </source>
</reference>
<dbReference type="AlphaFoldDB" id="A0A9D1KKN4"/>
<gene>
    <name evidence="1" type="ORF">IAD46_05795</name>
</gene>
<name>A0A9D1KKN4_9MOLU</name>
<sequence>MESLNGRLKRLFYDRYGYSNFDRFRNRIMFCLKKMNL</sequence>
<dbReference type="EMBL" id="DVLF01000178">
    <property type="protein sequence ID" value="HIT50524.1"/>
    <property type="molecule type" value="Genomic_DNA"/>
</dbReference>
<dbReference type="Proteomes" id="UP000886758">
    <property type="component" value="Unassembled WGS sequence"/>
</dbReference>
<reference evidence="1" key="1">
    <citation type="submission" date="2020-10" db="EMBL/GenBank/DDBJ databases">
        <authorList>
            <person name="Gilroy R."/>
        </authorList>
    </citation>
    <scope>NUCLEOTIDE SEQUENCE</scope>
    <source>
        <strain evidence="1">ChiW17-6978</strain>
    </source>
</reference>
<accession>A0A9D1KKN4</accession>
<proteinExistence type="predicted"/>
<protein>
    <submittedName>
        <fullName evidence="1">Uncharacterized protein</fullName>
    </submittedName>
</protein>
<organism evidence="1 2">
    <name type="scientific">Candidatus Pelethenecus faecipullorum</name>
    <dbReference type="NCBI Taxonomy" id="2840900"/>
    <lineage>
        <taxon>Bacteria</taxon>
        <taxon>Bacillati</taxon>
        <taxon>Mycoplasmatota</taxon>
        <taxon>Mollicutes</taxon>
        <taxon>Candidatus Pelethenecus</taxon>
    </lineage>
</organism>